<organism evidence="1 2">
    <name type="scientific">Pedobacter africanus</name>
    <dbReference type="NCBI Taxonomy" id="151894"/>
    <lineage>
        <taxon>Bacteria</taxon>
        <taxon>Pseudomonadati</taxon>
        <taxon>Bacteroidota</taxon>
        <taxon>Sphingobacteriia</taxon>
        <taxon>Sphingobacteriales</taxon>
        <taxon>Sphingobacteriaceae</taxon>
        <taxon>Pedobacter</taxon>
    </lineage>
</organism>
<evidence type="ECO:0000313" key="2">
    <source>
        <dbReference type="Proteomes" id="UP001246858"/>
    </source>
</evidence>
<keyword evidence="2" id="KW-1185">Reference proteome</keyword>
<name>A0ACC6L1B3_9SPHI</name>
<comment type="caution">
    <text evidence="1">The sequence shown here is derived from an EMBL/GenBank/DDBJ whole genome shotgun (WGS) entry which is preliminary data.</text>
</comment>
<dbReference type="EMBL" id="JAVDTF010000003">
    <property type="protein sequence ID" value="MDR6785168.1"/>
    <property type="molecule type" value="Genomic_DNA"/>
</dbReference>
<reference evidence="1" key="1">
    <citation type="submission" date="2023-07" db="EMBL/GenBank/DDBJ databases">
        <title>Sorghum-associated microbial communities from plants grown in Nebraska, USA.</title>
        <authorList>
            <person name="Schachtman D."/>
        </authorList>
    </citation>
    <scope>NUCLEOTIDE SEQUENCE</scope>
    <source>
        <strain evidence="1">2697</strain>
    </source>
</reference>
<protein>
    <submittedName>
        <fullName evidence="1">Uncharacterized protein</fullName>
    </submittedName>
</protein>
<dbReference type="Proteomes" id="UP001246858">
    <property type="component" value="Unassembled WGS sequence"/>
</dbReference>
<accession>A0ACC6L1B3</accession>
<proteinExistence type="predicted"/>
<sequence length="254" mass="28214">MKLDKIIVITAVVFAPLFSTAAQGKNGWNLKLTNQPGLTKAMVQSRIQPFYDERDVDNNLDGIEERPIKRNINSPHFFQTPKGVYAIVVVQNIARQEPRISGWCDVFLFGRKNSKWLLTGRKLMAGGGGTNGYAGEFKELLRTGQNSVGVVIKGGGSIMGHALASDDIIKIENGKLLPGSLVSISTYIDNGGDDANPRCEKNTYKFIPSQKKNYDLQLITTDCTDTKKHRKTASVTVLYINGRYKIPDNFRFEL</sequence>
<gene>
    <name evidence="1" type="ORF">J2X78_003742</name>
</gene>
<evidence type="ECO:0000313" key="1">
    <source>
        <dbReference type="EMBL" id="MDR6785168.1"/>
    </source>
</evidence>